<comment type="caution">
    <text evidence="4">The sequence shown here is derived from an EMBL/GenBank/DDBJ whole genome shotgun (WGS) entry which is preliminary data.</text>
</comment>
<evidence type="ECO:0000259" key="3">
    <source>
        <dbReference type="Pfam" id="PF02557"/>
    </source>
</evidence>
<feature type="transmembrane region" description="Helical" evidence="1">
    <location>
        <begin position="195"/>
        <end position="213"/>
    </location>
</feature>
<protein>
    <recommendedName>
        <fullName evidence="3">D-alanyl-D-alanine carboxypeptidase-like core domain-containing protein</fullName>
    </recommendedName>
</protein>
<keyword evidence="1" id="KW-0472">Membrane</keyword>
<dbReference type="GO" id="GO:0006508">
    <property type="term" value="P:proteolysis"/>
    <property type="evidence" value="ECO:0007669"/>
    <property type="project" value="InterPro"/>
</dbReference>
<feature type="domain" description="D-alanyl-D-alanine carboxypeptidase-like core" evidence="3">
    <location>
        <begin position="311"/>
        <end position="433"/>
    </location>
</feature>
<dbReference type="Gene3D" id="3.30.1380.10">
    <property type="match status" value="1"/>
</dbReference>
<keyword evidence="1" id="KW-0812">Transmembrane</keyword>
<dbReference type="Proteomes" id="UP000177331">
    <property type="component" value="Unassembled WGS sequence"/>
</dbReference>
<gene>
    <name evidence="4" type="ORF">A2318_01320</name>
</gene>
<dbReference type="Pfam" id="PF02557">
    <property type="entry name" value="VanY"/>
    <property type="match status" value="1"/>
</dbReference>
<name>A0A1F7W5Z1_9BACT</name>
<dbReference type="InterPro" id="IPR003709">
    <property type="entry name" value="VanY-like_core_dom"/>
</dbReference>
<feature type="transmembrane region" description="Helical" evidence="1">
    <location>
        <begin position="159"/>
        <end position="183"/>
    </location>
</feature>
<feature type="signal peptide" evidence="2">
    <location>
        <begin position="1"/>
        <end position="35"/>
    </location>
</feature>
<feature type="chain" id="PRO_5009533298" description="D-alanyl-D-alanine carboxypeptidase-like core domain-containing protein" evidence="2">
    <location>
        <begin position="36"/>
        <end position="460"/>
    </location>
</feature>
<keyword evidence="1" id="KW-1133">Transmembrane helix</keyword>
<dbReference type="GO" id="GO:0008233">
    <property type="term" value="F:peptidase activity"/>
    <property type="evidence" value="ECO:0007669"/>
    <property type="project" value="InterPro"/>
</dbReference>
<evidence type="ECO:0000256" key="2">
    <source>
        <dbReference type="SAM" id="SignalP"/>
    </source>
</evidence>
<dbReference type="STRING" id="1802421.A2318_01320"/>
<dbReference type="SUPFAM" id="SSF55166">
    <property type="entry name" value="Hedgehog/DD-peptidase"/>
    <property type="match status" value="1"/>
</dbReference>
<evidence type="ECO:0000313" key="4">
    <source>
        <dbReference type="EMBL" id="OGL98232.1"/>
    </source>
</evidence>
<dbReference type="InterPro" id="IPR009045">
    <property type="entry name" value="Zn_M74/Hedgehog-like"/>
</dbReference>
<evidence type="ECO:0000313" key="5">
    <source>
        <dbReference type="Proteomes" id="UP000177331"/>
    </source>
</evidence>
<evidence type="ECO:0000256" key="1">
    <source>
        <dbReference type="SAM" id="Phobius"/>
    </source>
</evidence>
<sequence>MLHKNNLASIFRFTKHLIFFFVLMGFSLPSSFAFADGTCVCTTKDTDCRAVSLSVSQQSTNSCKEVCVKDVGKSFASSEFADGTEGEILASSCQKKHNAFLASKTDSSSDTSASKTPSATTTPILNVPIPGLSFSKAIATTTSVKSSFLADYLSAVYKFLIFASITIAIVMVMVGGLQYVMAASGGDVSKGKTRITNALTGLVLLLGVYLILYTSNPQLTLMKTIELQNVQTVEVPEHKGDVVSDEQMASSGISASSIRVCGNPEACKTLCATDKNTWPSSNPKTIDPNLVSKAPNAPGFVNEGGSGPKGQVTKEVQDALKKAGEIAQSMDSAYTIHLISAYRPLKRQIEMVCDVIATGDEKKIAGIGTAIAYPGGSNHGSGIAIDIMLKKGSTALTDPSFNTTNQQNQKYKDGAQLLSQIMTQAGFVRYAEEIWHFELKSKADTYCRCSYPNCPFPAHC</sequence>
<reference evidence="4 5" key="1">
    <citation type="journal article" date="2016" name="Nat. Commun.">
        <title>Thousands of microbial genomes shed light on interconnected biogeochemical processes in an aquifer system.</title>
        <authorList>
            <person name="Anantharaman K."/>
            <person name="Brown C.T."/>
            <person name="Hug L.A."/>
            <person name="Sharon I."/>
            <person name="Castelle C.J."/>
            <person name="Probst A.J."/>
            <person name="Thomas B.C."/>
            <person name="Singh A."/>
            <person name="Wilkins M.J."/>
            <person name="Karaoz U."/>
            <person name="Brodie E.L."/>
            <person name="Williams K.H."/>
            <person name="Hubbard S.S."/>
            <person name="Banfield J.F."/>
        </authorList>
    </citation>
    <scope>NUCLEOTIDE SEQUENCE [LARGE SCALE GENOMIC DNA]</scope>
</reference>
<proteinExistence type="predicted"/>
<organism evidence="4 5">
    <name type="scientific">Candidatus Uhrbacteria bacterium RIFOXYB2_FULL_45_11</name>
    <dbReference type="NCBI Taxonomy" id="1802421"/>
    <lineage>
        <taxon>Bacteria</taxon>
        <taxon>Candidatus Uhriibacteriota</taxon>
    </lineage>
</organism>
<keyword evidence="2" id="KW-0732">Signal</keyword>
<dbReference type="EMBL" id="MGFD01000030">
    <property type="protein sequence ID" value="OGL98232.1"/>
    <property type="molecule type" value="Genomic_DNA"/>
</dbReference>
<dbReference type="AlphaFoldDB" id="A0A1F7W5Z1"/>
<accession>A0A1F7W5Z1</accession>